<dbReference type="EMBL" id="CP053418">
    <property type="protein sequence ID" value="QJW84858.1"/>
    <property type="molecule type" value="Genomic_DNA"/>
</dbReference>
<name>A0ABX6P472_9BURK</name>
<reference evidence="3 4" key="1">
    <citation type="submission" date="2020-05" db="EMBL/GenBank/DDBJ databases">
        <title>Ramlibacter rhizophilus sp. nov., isolated from rhizosphere soil of national flower Mugunghwa from South Korea.</title>
        <authorList>
            <person name="Zheng-Fei Y."/>
            <person name="Huan T."/>
        </authorList>
    </citation>
    <scope>NUCLEOTIDE SEQUENCE [LARGE SCALE GENOMIC DNA]</scope>
    <source>
        <strain evidence="3 4">H242</strain>
    </source>
</reference>
<feature type="chain" id="PRO_5045815729" evidence="2">
    <location>
        <begin position="25"/>
        <end position="55"/>
    </location>
</feature>
<organism evidence="3 4">
    <name type="scientific">Ramlibacter terrae</name>
    <dbReference type="NCBI Taxonomy" id="2732511"/>
    <lineage>
        <taxon>Bacteria</taxon>
        <taxon>Pseudomonadati</taxon>
        <taxon>Pseudomonadota</taxon>
        <taxon>Betaproteobacteria</taxon>
        <taxon>Burkholderiales</taxon>
        <taxon>Comamonadaceae</taxon>
        <taxon>Ramlibacter</taxon>
    </lineage>
</organism>
<proteinExistence type="predicted"/>
<feature type="signal peptide" evidence="2">
    <location>
        <begin position="1"/>
        <end position="24"/>
    </location>
</feature>
<protein>
    <submittedName>
        <fullName evidence="3">Uncharacterized protein</fullName>
    </submittedName>
</protein>
<dbReference type="Proteomes" id="UP000500826">
    <property type="component" value="Chromosome"/>
</dbReference>
<gene>
    <name evidence="3" type="ORF">HK414_18455</name>
</gene>
<keyword evidence="4" id="KW-1185">Reference proteome</keyword>
<keyword evidence="2" id="KW-0732">Signal</keyword>
<evidence type="ECO:0000313" key="3">
    <source>
        <dbReference type="EMBL" id="QJW84858.1"/>
    </source>
</evidence>
<feature type="region of interest" description="Disordered" evidence="1">
    <location>
        <begin position="29"/>
        <end position="55"/>
    </location>
</feature>
<reference evidence="3 4" key="2">
    <citation type="submission" date="2020-05" db="EMBL/GenBank/DDBJ databases">
        <authorList>
            <person name="Khan S.A."/>
            <person name="Jeon C.O."/>
            <person name="Chun B.H."/>
        </authorList>
    </citation>
    <scope>NUCLEOTIDE SEQUENCE [LARGE SCALE GENOMIC DNA]</scope>
    <source>
        <strain evidence="3 4">H242</strain>
    </source>
</reference>
<sequence>MKTAKWVAAAFAAMGMLAAGAASAQQKDWSSPSAKVRPAAPTMRAWSPSTAGWPT</sequence>
<evidence type="ECO:0000313" key="4">
    <source>
        <dbReference type="Proteomes" id="UP000500826"/>
    </source>
</evidence>
<evidence type="ECO:0000256" key="1">
    <source>
        <dbReference type="SAM" id="MobiDB-lite"/>
    </source>
</evidence>
<evidence type="ECO:0000256" key="2">
    <source>
        <dbReference type="SAM" id="SignalP"/>
    </source>
</evidence>
<accession>A0ABX6P472</accession>